<comment type="caution">
    <text evidence="1">The sequence shown here is derived from an EMBL/GenBank/DDBJ whole genome shotgun (WGS) entry which is preliminary data.</text>
</comment>
<evidence type="ECO:0000313" key="2">
    <source>
        <dbReference type="Proteomes" id="UP000034164"/>
    </source>
</evidence>
<sequence length="105" mass="11891">MEPDQRKSLVRIVREFIYIMPKLRMGQEIREEHLLALLHHCLRPWLADGIVHFKGNLEVLGLLDKTEKSGQNQCILQPQTRAGCLAWTGGVRGIPKEAHMAVVVG</sequence>
<name>A0A0G2HXR9_9EURO</name>
<gene>
    <name evidence="1" type="ORF">EMCG_00302</name>
</gene>
<evidence type="ECO:0000313" key="1">
    <source>
        <dbReference type="EMBL" id="KKZ63092.1"/>
    </source>
</evidence>
<accession>A0A0G2HXR9</accession>
<protein>
    <submittedName>
        <fullName evidence="1">Uncharacterized protein</fullName>
    </submittedName>
</protein>
<dbReference type="VEuPathDB" id="FungiDB:EMCG_00302"/>
<proteinExistence type="predicted"/>
<dbReference type="EMBL" id="LCZI01001003">
    <property type="protein sequence ID" value="KKZ63092.1"/>
    <property type="molecule type" value="Genomic_DNA"/>
</dbReference>
<reference evidence="2" key="1">
    <citation type="journal article" date="2015" name="PLoS Genet.">
        <title>The dynamic genome and transcriptome of the human fungal pathogen Blastomyces and close relative Emmonsia.</title>
        <authorList>
            <person name="Munoz J.F."/>
            <person name="Gauthier G.M."/>
            <person name="Desjardins C.A."/>
            <person name="Gallo J.E."/>
            <person name="Holder J."/>
            <person name="Sullivan T.D."/>
            <person name="Marty A.J."/>
            <person name="Carmen J.C."/>
            <person name="Chen Z."/>
            <person name="Ding L."/>
            <person name="Gujja S."/>
            <person name="Magrini V."/>
            <person name="Misas E."/>
            <person name="Mitreva M."/>
            <person name="Priest M."/>
            <person name="Saif S."/>
            <person name="Whiston E.A."/>
            <person name="Young S."/>
            <person name="Zeng Q."/>
            <person name="Goldman W.E."/>
            <person name="Mardis E.R."/>
            <person name="Taylor J.W."/>
            <person name="McEwen J.G."/>
            <person name="Clay O.K."/>
            <person name="Klein B.S."/>
            <person name="Cuomo C.A."/>
        </authorList>
    </citation>
    <scope>NUCLEOTIDE SEQUENCE [LARGE SCALE GENOMIC DNA]</scope>
    <source>
        <strain evidence="2">UAMH 3008</strain>
    </source>
</reference>
<organism evidence="1 2">
    <name type="scientific">[Emmonsia] crescens</name>
    <dbReference type="NCBI Taxonomy" id="73230"/>
    <lineage>
        <taxon>Eukaryota</taxon>
        <taxon>Fungi</taxon>
        <taxon>Dikarya</taxon>
        <taxon>Ascomycota</taxon>
        <taxon>Pezizomycotina</taxon>
        <taxon>Eurotiomycetes</taxon>
        <taxon>Eurotiomycetidae</taxon>
        <taxon>Onygenales</taxon>
        <taxon>Ajellomycetaceae</taxon>
        <taxon>Emergomyces</taxon>
    </lineage>
</organism>
<dbReference type="Proteomes" id="UP000034164">
    <property type="component" value="Unassembled WGS sequence"/>
</dbReference>
<dbReference type="AlphaFoldDB" id="A0A0G2HXR9"/>